<dbReference type="AlphaFoldDB" id="A0A644ZFR5"/>
<comment type="caution">
    <text evidence="1">The sequence shown here is derived from an EMBL/GenBank/DDBJ whole genome shotgun (WGS) entry which is preliminary data.</text>
</comment>
<protein>
    <submittedName>
        <fullName evidence="1">Uncharacterized protein</fullName>
    </submittedName>
</protein>
<organism evidence="1">
    <name type="scientific">bioreactor metagenome</name>
    <dbReference type="NCBI Taxonomy" id="1076179"/>
    <lineage>
        <taxon>unclassified sequences</taxon>
        <taxon>metagenomes</taxon>
        <taxon>ecological metagenomes</taxon>
    </lineage>
</organism>
<reference evidence="1" key="1">
    <citation type="submission" date="2019-08" db="EMBL/GenBank/DDBJ databases">
        <authorList>
            <person name="Kucharzyk K."/>
            <person name="Murdoch R.W."/>
            <person name="Higgins S."/>
            <person name="Loffler F."/>
        </authorList>
    </citation>
    <scope>NUCLEOTIDE SEQUENCE</scope>
</reference>
<name>A0A644ZFR5_9ZZZZ</name>
<dbReference type="EMBL" id="VSSQ01008687">
    <property type="protein sequence ID" value="MPM39557.1"/>
    <property type="molecule type" value="Genomic_DNA"/>
</dbReference>
<accession>A0A644ZFR5</accession>
<evidence type="ECO:0000313" key="1">
    <source>
        <dbReference type="EMBL" id="MPM39557.1"/>
    </source>
</evidence>
<sequence length="68" mass="8287">MYKANRSHKEQVLRNKRITNSENRLKKLYMNLLYNEREGTIKQEVFNIFKDEVDIIDIINSEKEWAVE</sequence>
<proteinExistence type="predicted"/>
<gene>
    <name evidence="1" type="ORF">SDC9_86191</name>
</gene>